<evidence type="ECO:0000256" key="4">
    <source>
        <dbReference type="ARBA" id="ARBA00023002"/>
    </source>
</evidence>
<dbReference type="GO" id="GO:0009060">
    <property type="term" value="P:aerobic respiration"/>
    <property type="evidence" value="ECO:0007669"/>
    <property type="project" value="TreeGrafter"/>
</dbReference>
<dbReference type="Proteomes" id="UP000324738">
    <property type="component" value="Unassembled WGS sequence"/>
</dbReference>
<evidence type="ECO:0000259" key="8">
    <source>
        <dbReference type="PROSITE" id="PS51349"/>
    </source>
</evidence>
<dbReference type="AlphaFoldDB" id="A0A5B0DV21"/>
<feature type="domain" description="FMN hydroxy acid dehydrogenase" evidence="8">
    <location>
        <begin position="1"/>
        <end position="381"/>
    </location>
</feature>
<evidence type="ECO:0000256" key="3">
    <source>
        <dbReference type="ARBA" id="ARBA00022643"/>
    </source>
</evidence>
<proteinExistence type="inferred from homology"/>
<evidence type="ECO:0000256" key="6">
    <source>
        <dbReference type="PIRSR" id="PIRSR000138-1"/>
    </source>
</evidence>
<dbReference type="OrthoDB" id="9770452at2"/>
<keyword evidence="3 7" id="KW-0288">FMN</keyword>
<dbReference type="Gene3D" id="3.20.20.70">
    <property type="entry name" value="Aldolase class I"/>
    <property type="match status" value="1"/>
</dbReference>
<evidence type="ECO:0000256" key="2">
    <source>
        <dbReference type="ARBA" id="ARBA00022630"/>
    </source>
</evidence>
<feature type="binding site" evidence="7">
    <location>
        <position position="276"/>
    </location>
    <ligand>
        <name>glyoxylate</name>
        <dbReference type="ChEBI" id="CHEBI:36655"/>
    </ligand>
</feature>
<dbReference type="InterPro" id="IPR037396">
    <property type="entry name" value="FMN_HAD"/>
</dbReference>
<feature type="binding site" evidence="7">
    <location>
        <position position="279"/>
    </location>
    <ligand>
        <name>glyoxylate</name>
        <dbReference type="ChEBI" id="CHEBI:36655"/>
    </ligand>
</feature>
<dbReference type="PANTHER" id="PTHR10578">
    <property type="entry name" value="S -2-HYDROXY-ACID OXIDASE-RELATED"/>
    <property type="match status" value="1"/>
</dbReference>
<comment type="cofactor">
    <cofactor evidence="1">
        <name>FMN</name>
        <dbReference type="ChEBI" id="CHEBI:58210"/>
    </cofactor>
</comment>
<evidence type="ECO:0000313" key="9">
    <source>
        <dbReference type="EMBL" id="KAA0969641.1"/>
    </source>
</evidence>
<evidence type="ECO:0000313" key="10">
    <source>
        <dbReference type="Proteomes" id="UP000324738"/>
    </source>
</evidence>
<dbReference type="EMBL" id="VTWH01000003">
    <property type="protein sequence ID" value="KAA0969641.1"/>
    <property type="molecule type" value="Genomic_DNA"/>
</dbReference>
<dbReference type="PIRSF" id="PIRSF000138">
    <property type="entry name" value="Al-hdrx_acd_dh"/>
    <property type="match status" value="1"/>
</dbReference>
<gene>
    <name evidence="9" type="ORF">FPY71_14050</name>
</gene>
<accession>A0A5B0DV21</accession>
<dbReference type="Pfam" id="PF01070">
    <property type="entry name" value="FMN_dh"/>
    <property type="match status" value="1"/>
</dbReference>
<feature type="binding site" evidence="7">
    <location>
        <begin position="330"/>
        <end position="331"/>
    </location>
    <ligand>
        <name>FMN</name>
        <dbReference type="ChEBI" id="CHEBI:58210"/>
    </ligand>
</feature>
<evidence type="ECO:0000256" key="7">
    <source>
        <dbReference type="PIRSR" id="PIRSR000138-2"/>
    </source>
</evidence>
<feature type="binding site" evidence="7">
    <location>
        <position position="274"/>
    </location>
    <ligand>
        <name>FMN</name>
        <dbReference type="ChEBI" id="CHEBI:58210"/>
    </ligand>
</feature>
<comment type="similarity">
    <text evidence="5">Belongs to the FMN-dependent alpha-hydroxy acid dehydrogenase family.</text>
</comment>
<feature type="active site" description="Proton acceptor" evidence="6">
    <location>
        <position position="276"/>
    </location>
</feature>
<feature type="binding site" evidence="7">
    <location>
        <position position="128"/>
    </location>
    <ligand>
        <name>FMN</name>
        <dbReference type="ChEBI" id="CHEBI:58210"/>
    </ligand>
</feature>
<evidence type="ECO:0000256" key="1">
    <source>
        <dbReference type="ARBA" id="ARBA00001917"/>
    </source>
</evidence>
<dbReference type="PROSITE" id="PS00557">
    <property type="entry name" value="FMN_HYDROXY_ACID_DH_1"/>
    <property type="match status" value="1"/>
</dbReference>
<comment type="caution">
    <text evidence="9">The sequence shown here is derived from an EMBL/GenBank/DDBJ whole genome shotgun (WGS) entry which is preliminary data.</text>
</comment>
<dbReference type="FunFam" id="3.20.20.70:FF:000029">
    <property type="entry name" value="L-lactate dehydrogenase"/>
    <property type="match status" value="1"/>
</dbReference>
<dbReference type="InterPro" id="IPR013785">
    <property type="entry name" value="Aldolase_TIM"/>
</dbReference>
<evidence type="ECO:0000256" key="5">
    <source>
        <dbReference type="ARBA" id="ARBA00024042"/>
    </source>
</evidence>
<keyword evidence="10" id="KW-1185">Reference proteome</keyword>
<dbReference type="GO" id="GO:0004459">
    <property type="term" value="F:L-lactate dehydrogenase (NAD+) activity"/>
    <property type="evidence" value="ECO:0007669"/>
    <property type="project" value="TreeGrafter"/>
</dbReference>
<dbReference type="CDD" id="cd02809">
    <property type="entry name" value="alpha_hydroxyacid_oxid_FMN"/>
    <property type="match status" value="1"/>
</dbReference>
<feature type="binding site" evidence="7">
    <location>
        <begin position="307"/>
        <end position="311"/>
    </location>
    <ligand>
        <name>FMN</name>
        <dbReference type="ChEBI" id="CHEBI:58210"/>
    </ligand>
</feature>
<dbReference type="GO" id="GO:0010181">
    <property type="term" value="F:FMN binding"/>
    <property type="evidence" value="ECO:0007669"/>
    <property type="project" value="InterPro"/>
</dbReference>
<feature type="binding site" evidence="7">
    <location>
        <position position="156"/>
    </location>
    <ligand>
        <name>FMN</name>
        <dbReference type="ChEBI" id="CHEBI:58210"/>
    </ligand>
</feature>
<dbReference type="PANTHER" id="PTHR10578:SF107">
    <property type="entry name" value="2-HYDROXYACID OXIDASE 1"/>
    <property type="match status" value="1"/>
</dbReference>
<feature type="binding site" evidence="7">
    <location>
        <begin position="78"/>
        <end position="80"/>
    </location>
    <ligand>
        <name>FMN</name>
        <dbReference type="ChEBI" id="CHEBI:58210"/>
    </ligand>
</feature>
<dbReference type="InterPro" id="IPR008259">
    <property type="entry name" value="FMN_hydac_DH_AS"/>
</dbReference>
<sequence>MIKAVSIDDLRRRASKRIPRMIFDFLDGGAGNESGLRRNREALDDLRFIPRALVDVDTIDTQCRFLGRQWAMPFGVAPIGMSGMVWPGAEIAMARAAAFANIPYTLSTAGTTSLERLKEASPDNAWFQLYYARDPAVADDLVARADNAGYDVLMVTVDVPRPARRLRDITNNFGLPFRPSLRLALDVASRPQWSLATLRNGMPRLETIAPYAPKGSGAQSLAAHMSSQSTGRLDWEHLKRLRDRWPRHLIAKGIMSPEDAERAKAIGLDAIAISNHGGRQLEGCIATIEALPAIRAATGPDYPIVFDGGVRSGEHIAKALAAGASFVLAGRAFLYGIAAHGPENANVTIDLLQEELMATMAQLGAPTLADIRPEHLFKNASAL</sequence>
<reference evidence="9 10" key="1">
    <citation type="submission" date="2019-08" db="EMBL/GenBank/DDBJ databases">
        <title>Aureimonas fodiniaquatilis sp. nov., isolated from a coal mine wastewater.</title>
        <authorList>
            <person name="Kim W."/>
        </authorList>
    </citation>
    <scope>NUCLEOTIDE SEQUENCE [LARGE SCALE GENOMIC DNA]</scope>
    <source>
        <strain evidence="9 10">CAU 1482</strain>
    </source>
</reference>
<organism evidence="9 10">
    <name type="scientific">Aureimonas fodinaquatilis</name>
    <dbReference type="NCBI Taxonomy" id="2565783"/>
    <lineage>
        <taxon>Bacteria</taxon>
        <taxon>Pseudomonadati</taxon>
        <taxon>Pseudomonadota</taxon>
        <taxon>Alphaproteobacteria</taxon>
        <taxon>Hyphomicrobiales</taxon>
        <taxon>Aurantimonadaceae</taxon>
        <taxon>Aureimonas</taxon>
    </lineage>
</organism>
<dbReference type="InterPro" id="IPR000262">
    <property type="entry name" value="FMN-dep_DH"/>
</dbReference>
<keyword evidence="4" id="KW-0560">Oxidoreductase</keyword>
<dbReference type="SUPFAM" id="SSF51395">
    <property type="entry name" value="FMN-linked oxidoreductases"/>
    <property type="match status" value="1"/>
</dbReference>
<keyword evidence="2 7" id="KW-0285">Flavoprotein</keyword>
<dbReference type="RefSeq" id="WP_149300926.1">
    <property type="nucleotide sequence ID" value="NZ_VTWH01000003.1"/>
</dbReference>
<feature type="binding site" evidence="7">
    <location>
        <position position="252"/>
    </location>
    <ligand>
        <name>FMN</name>
        <dbReference type="ChEBI" id="CHEBI:58210"/>
    </ligand>
</feature>
<name>A0A5B0DV21_9HYPH</name>
<dbReference type="PROSITE" id="PS51349">
    <property type="entry name" value="FMN_HYDROXY_ACID_DH_2"/>
    <property type="match status" value="1"/>
</dbReference>
<feature type="binding site" evidence="7">
    <location>
        <position position="165"/>
    </location>
    <ligand>
        <name>glyoxylate</name>
        <dbReference type="ChEBI" id="CHEBI:36655"/>
    </ligand>
</feature>
<feature type="binding site" evidence="7">
    <location>
        <position position="130"/>
    </location>
    <ligand>
        <name>FMN</name>
        <dbReference type="ChEBI" id="CHEBI:58210"/>
    </ligand>
</feature>
<dbReference type="GO" id="GO:0005886">
    <property type="term" value="C:plasma membrane"/>
    <property type="evidence" value="ECO:0007669"/>
    <property type="project" value="TreeGrafter"/>
</dbReference>
<dbReference type="InterPro" id="IPR012133">
    <property type="entry name" value="Alpha-hydoxy_acid_DH_FMN"/>
</dbReference>
<feature type="binding site" evidence="7">
    <location>
        <position position="107"/>
    </location>
    <ligand>
        <name>FMN</name>
        <dbReference type="ChEBI" id="CHEBI:58210"/>
    </ligand>
</feature>
<protein>
    <submittedName>
        <fullName evidence="9">Alpha-hydroxy-acid oxidizing protein</fullName>
    </submittedName>
</protein>